<proteinExistence type="predicted"/>
<dbReference type="OrthoDB" id="10070851at2759"/>
<dbReference type="PROSITE" id="PS51778">
    <property type="entry name" value="VAST"/>
    <property type="match status" value="1"/>
</dbReference>
<keyword evidence="4 6" id="KW-0472">Membrane</keyword>
<sequence length="1177" mass="134512">MSTATGAPVGSNGNDTNGTGERRNPLEFAPKRSEIKLISVRLKEAALDSPSFRTSCNYHATQAEQVEMWIDGLLKSLKKYPQHYTDFSEVNSVLLNQLIPDFLKSTTIDQDNTLSVMDCTKMNLNSLWSTSLKDLALNEAEITAVLTEFTKRHVKPFKEARKSFEFLQTKYDTTLSKYSALSKLKDPSALREDSFQLHEVRKAYIAASLEICQETAKFLETLDSTLMQLSEIMFKGRSTFDERYYLRVQSWSQALSKSIDLLLEDMKNSRATIEKSTIAQFEPSRDIKDHNPANINPATLTKPVPGTPSSFEKHGWLYMKTTVGKPARTIWVRRWVFVKSGIFGMLVISPSKTFVQETDKVGVLLANVRYAADEDRRFCFEIKTIDFTIMLQAETLKELKEWLYVFSEEKKRAIESSNSESGKYAFGRYPPLLYEFACTSLTSTDQELTTSRAENANNDDDTYTTVTSSHLATLVGQKSDEHDFSFANSDSSEFRNPDLNTPIATARSKLALVSHAFLDPTVVPTAVTANIWGSVNWGMYYMDETLMSRARSTKNTNNITSLAKKTQYPSYYPPHLINYDLQLKSLFDASAEPDELVVIHFACLWTLNNVQELAGCAFITTKNAYFYMNSTGFVSLLKRPLEYFVAVDVTSEKLWDWIKVYNINGLSMKGRIFLTDGKIIQKKFDMLINNMAEAKPLPEHELIPLLESIEAKETLSGEKLDRHQSKRHKEKSPSPRVDDELSTFQPFSGFNVGGHRMRTNFRDEYDLNEVVEFDAPAKAVFHIIYGEYSTLAKDTVFLASADEFKSSPWHPDGNVIRRDVDYKLSLSNGVLKGDGYIPGRLVQTIEEMVDSKYYRIEEEKKILFSGDKFRWLRKIVIIATDAKSCKVLYYSKVAHKKKRSSFFLRQIFGKSIRHFQRVETQTQINIVKNRVKKLGTHGQVLKAIRTYGHLSQSDEPYKNQEEVLFHLTIIVLFKYYTKTGLYLLTGFIMNIFALVGHLLTKLFVSLSMNWFLLLLLTGSVGFNLFLVGRSTFSYWKERRHEHVVKSLRSELELTQLQRSISLSDMDVLTQLNYNTTTPCFGKFMSSQVIDQKSSAVDSKLREKRHEIAVKRNDLVVELKILEQVEKELIVGNFRNFVLAEINMCKISLDEMGVENDELEIYCSSCIDDYKNIAAGLF</sequence>
<dbReference type="Pfam" id="PF00169">
    <property type="entry name" value="PH"/>
    <property type="match status" value="1"/>
</dbReference>
<dbReference type="SUPFAM" id="SSF50729">
    <property type="entry name" value="PH domain-like"/>
    <property type="match status" value="1"/>
</dbReference>
<evidence type="ECO:0000256" key="1">
    <source>
        <dbReference type="ARBA" id="ARBA00004370"/>
    </source>
</evidence>
<dbReference type="InterPro" id="IPR011993">
    <property type="entry name" value="PH-like_dom_sf"/>
</dbReference>
<feature type="transmembrane region" description="Helical" evidence="6">
    <location>
        <begin position="981"/>
        <end position="1004"/>
    </location>
</feature>
<feature type="region of interest" description="Disordered" evidence="5">
    <location>
        <begin position="286"/>
        <end position="307"/>
    </location>
</feature>
<dbReference type="AlphaFoldDB" id="A0A061AU65"/>
<dbReference type="CDD" id="cd13280">
    <property type="entry name" value="PH_SIP3"/>
    <property type="match status" value="1"/>
</dbReference>
<feature type="compositionally biased region" description="Polar residues" evidence="5">
    <location>
        <begin position="1"/>
        <end position="19"/>
    </location>
</feature>
<protein>
    <submittedName>
        <fullName evidence="9">CYFA0S06e03224g1_1</fullName>
    </submittedName>
</protein>
<dbReference type="PANTHER" id="PTHR14248">
    <property type="entry name" value="CYCLIN Y, ISOFORM A"/>
    <property type="match status" value="1"/>
</dbReference>
<evidence type="ECO:0000256" key="3">
    <source>
        <dbReference type="ARBA" id="ARBA00022989"/>
    </source>
</evidence>
<dbReference type="SMART" id="SM00233">
    <property type="entry name" value="PH"/>
    <property type="match status" value="1"/>
</dbReference>
<organism evidence="9">
    <name type="scientific">Cyberlindnera fabianii</name>
    <name type="common">Yeast</name>
    <name type="synonym">Hansenula fabianii</name>
    <dbReference type="NCBI Taxonomy" id="36022"/>
    <lineage>
        <taxon>Eukaryota</taxon>
        <taxon>Fungi</taxon>
        <taxon>Dikarya</taxon>
        <taxon>Ascomycota</taxon>
        <taxon>Saccharomycotina</taxon>
        <taxon>Saccharomycetes</taxon>
        <taxon>Phaffomycetales</taxon>
        <taxon>Phaffomycetaceae</taxon>
        <taxon>Cyberlindnera</taxon>
    </lineage>
</organism>
<dbReference type="VEuPathDB" id="FungiDB:BON22_3077"/>
<dbReference type="Pfam" id="PF16016">
    <property type="entry name" value="VASt"/>
    <property type="match status" value="1"/>
</dbReference>
<comment type="subcellular location">
    <subcellularLocation>
        <location evidence="1">Membrane</location>
    </subcellularLocation>
</comment>
<reference evidence="9" key="1">
    <citation type="journal article" date="2014" name="Genome Announc.">
        <title>Genome sequence of the yeast Cyberlindnera fabianii (Hansenula fabianii).</title>
        <authorList>
            <person name="Freel K.C."/>
            <person name="Sarilar V."/>
            <person name="Neuveglise C."/>
            <person name="Devillers H."/>
            <person name="Friedrich A."/>
            <person name="Schacherer J."/>
        </authorList>
    </citation>
    <scope>NUCLEOTIDE SEQUENCE</scope>
    <source>
        <strain evidence="9">YJS4271</strain>
    </source>
</reference>
<dbReference type="SUPFAM" id="SSF103657">
    <property type="entry name" value="BAR/IMD domain-like"/>
    <property type="match status" value="1"/>
</dbReference>
<dbReference type="PROSITE" id="PS50003">
    <property type="entry name" value="PH_DOMAIN"/>
    <property type="match status" value="1"/>
</dbReference>
<dbReference type="InterPro" id="IPR031968">
    <property type="entry name" value="VASt"/>
</dbReference>
<feature type="domain" description="PH" evidence="7">
    <location>
        <begin position="310"/>
        <end position="411"/>
    </location>
</feature>
<evidence type="ECO:0000256" key="4">
    <source>
        <dbReference type="ARBA" id="ARBA00023136"/>
    </source>
</evidence>
<dbReference type="InterPro" id="IPR004148">
    <property type="entry name" value="BAR_dom"/>
</dbReference>
<feature type="transmembrane region" description="Helical" evidence="6">
    <location>
        <begin position="1010"/>
        <end position="1028"/>
    </location>
</feature>
<evidence type="ECO:0000256" key="6">
    <source>
        <dbReference type="SAM" id="Phobius"/>
    </source>
</evidence>
<name>A0A061AU65_CYBFA</name>
<evidence type="ECO:0000313" key="9">
    <source>
        <dbReference type="EMBL" id="CDR41176.1"/>
    </source>
</evidence>
<accession>A0A061AU65</accession>
<evidence type="ECO:0000256" key="2">
    <source>
        <dbReference type="ARBA" id="ARBA00022692"/>
    </source>
</evidence>
<evidence type="ECO:0000259" key="7">
    <source>
        <dbReference type="PROSITE" id="PS50003"/>
    </source>
</evidence>
<dbReference type="Gene3D" id="1.20.1270.60">
    <property type="entry name" value="Arfaptin homology (AH) domain/BAR domain"/>
    <property type="match status" value="1"/>
</dbReference>
<dbReference type="InterPro" id="IPR027267">
    <property type="entry name" value="AH/BAR_dom_sf"/>
</dbReference>
<evidence type="ECO:0000256" key="5">
    <source>
        <dbReference type="SAM" id="MobiDB-lite"/>
    </source>
</evidence>
<feature type="region of interest" description="Disordered" evidence="5">
    <location>
        <begin position="716"/>
        <end position="740"/>
    </location>
</feature>
<dbReference type="GO" id="GO:0005737">
    <property type="term" value="C:cytoplasm"/>
    <property type="evidence" value="ECO:0007669"/>
    <property type="project" value="InterPro"/>
</dbReference>
<dbReference type="InterPro" id="IPR001849">
    <property type="entry name" value="PH_domain"/>
</dbReference>
<dbReference type="Pfam" id="PF16746">
    <property type="entry name" value="BAR_3"/>
    <property type="match status" value="1"/>
</dbReference>
<keyword evidence="2 6" id="KW-0812">Transmembrane</keyword>
<dbReference type="InterPro" id="IPR042067">
    <property type="entry name" value="Sip3_PH"/>
</dbReference>
<feature type="region of interest" description="Disordered" evidence="5">
    <location>
        <begin position="1"/>
        <end position="27"/>
    </location>
</feature>
<dbReference type="PhylomeDB" id="A0A061AU65"/>
<evidence type="ECO:0000259" key="8">
    <source>
        <dbReference type="PROSITE" id="PS51778"/>
    </source>
</evidence>
<dbReference type="EMBL" id="LK052891">
    <property type="protein sequence ID" value="CDR41176.1"/>
    <property type="molecule type" value="Genomic_DNA"/>
</dbReference>
<dbReference type="GO" id="GO:0016020">
    <property type="term" value="C:membrane"/>
    <property type="evidence" value="ECO:0007669"/>
    <property type="project" value="UniProtKB-SubCell"/>
</dbReference>
<gene>
    <name evidence="9" type="ORF">CYFA0S_06e03224g</name>
</gene>
<dbReference type="Gene3D" id="2.30.29.30">
    <property type="entry name" value="Pleckstrin-homology domain (PH domain)/Phosphotyrosine-binding domain (PTB)"/>
    <property type="match status" value="1"/>
</dbReference>
<keyword evidence="3 6" id="KW-1133">Transmembrane helix</keyword>
<feature type="domain" description="VASt" evidence="8">
    <location>
        <begin position="764"/>
        <end position="939"/>
    </location>
</feature>